<dbReference type="Gene3D" id="2.30.110.10">
    <property type="entry name" value="Electron Transport, Fmn-binding Protein, Chain A"/>
    <property type="match status" value="1"/>
</dbReference>
<reference evidence="6 7" key="1">
    <citation type="submission" date="2018-08" db="EMBL/GenBank/DDBJ databases">
        <authorList>
            <person name="Khan S.A."/>
        </authorList>
    </citation>
    <scope>NUCLEOTIDE SEQUENCE [LARGE SCALE GENOMIC DNA]</scope>
    <source>
        <strain evidence="6 7">GTF-13</strain>
    </source>
</reference>
<feature type="domain" description="PilZ" evidence="4">
    <location>
        <begin position="118"/>
        <end position="231"/>
    </location>
</feature>
<proteinExistence type="predicted"/>
<evidence type="ECO:0008006" key="8">
    <source>
        <dbReference type="Google" id="ProtNLM"/>
    </source>
</evidence>
<evidence type="ECO:0000313" key="6">
    <source>
        <dbReference type="EMBL" id="RRJ85019.1"/>
    </source>
</evidence>
<keyword evidence="3" id="KW-0975">Bacterial flagellum</keyword>
<evidence type="ECO:0000259" key="4">
    <source>
        <dbReference type="Pfam" id="PF07238"/>
    </source>
</evidence>
<accession>A0A3P3VU97</accession>
<name>A0A3P3VU97_9GAMM</name>
<dbReference type="InterPro" id="IPR009926">
    <property type="entry name" value="T3SS_YcgR_PilZN"/>
</dbReference>
<evidence type="ECO:0000256" key="2">
    <source>
        <dbReference type="ARBA" id="ARBA00022741"/>
    </source>
</evidence>
<dbReference type="Proteomes" id="UP000280792">
    <property type="component" value="Unassembled WGS sequence"/>
</dbReference>
<dbReference type="RefSeq" id="WP_125015449.1">
    <property type="nucleotide sequence ID" value="NZ_QWEZ01000001.1"/>
</dbReference>
<dbReference type="Gene3D" id="2.40.10.220">
    <property type="entry name" value="predicted glycosyltransferase like domains"/>
    <property type="match status" value="1"/>
</dbReference>
<keyword evidence="2" id="KW-0547">Nucleotide-binding</keyword>
<organism evidence="6 7">
    <name type="scientific">Aestuariirhabdus litorea</name>
    <dbReference type="NCBI Taxonomy" id="2528527"/>
    <lineage>
        <taxon>Bacteria</taxon>
        <taxon>Pseudomonadati</taxon>
        <taxon>Pseudomonadota</taxon>
        <taxon>Gammaproteobacteria</taxon>
        <taxon>Oceanospirillales</taxon>
        <taxon>Aestuariirhabdaceae</taxon>
        <taxon>Aestuariirhabdus</taxon>
    </lineage>
</organism>
<gene>
    <name evidence="6" type="ORF">D0544_08055</name>
</gene>
<comment type="caution">
    <text evidence="6">The sequence shown here is derived from an EMBL/GenBank/DDBJ whole genome shotgun (WGS) entry which is preliminary data.</text>
</comment>
<evidence type="ECO:0000256" key="3">
    <source>
        <dbReference type="ARBA" id="ARBA00023143"/>
    </source>
</evidence>
<keyword evidence="7" id="KW-1185">Reference proteome</keyword>
<keyword evidence="1" id="KW-0973">c-di-GMP</keyword>
<dbReference type="SUPFAM" id="SSF141371">
    <property type="entry name" value="PilZ domain-like"/>
    <property type="match status" value="1"/>
</dbReference>
<evidence type="ECO:0000313" key="7">
    <source>
        <dbReference type="Proteomes" id="UP000280792"/>
    </source>
</evidence>
<dbReference type="InterPro" id="IPR009875">
    <property type="entry name" value="PilZ_domain"/>
</dbReference>
<reference evidence="6 7" key="2">
    <citation type="submission" date="2018-12" db="EMBL/GenBank/DDBJ databases">
        <title>Simiduia agarivorans gen. nov., sp. nov., a marine, agarolytic bacterium isolated from shallow coastal water from Keelung, Taiwan.</title>
        <authorList>
            <person name="Shieh W.Y."/>
        </authorList>
    </citation>
    <scope>NUCLEOTIDE SEQUENCE [LARGE SCALE GENOMIC DNA]</scope>
    <source>
        <strain evidence="6 7">GTF-13</strain>
    </source>
</reference>
<evidence type="ECO:0000256" key="1">
    <source>
        <dbReference type="ARBA" id="ARBA00022636"/>
    </source>
</evidence>
<feature type="domain" description="Type III secretion system flagellar brake protein YcgR PilZN" evidence="5">
    <location>
        <begin position="10"/>
        <end position="114"/>
    </location>
</feature>
<dbReference type="EMBL" id="QWEZ01000001">
    <property type="protein sequence ID" value="RRJ85019.1"/>
    <property type="molecule type" value="Genomic_DNA"/>
</dbReference>
<sequence length="242" mass="27597">MDSKDDYRLLTNPREIASYLKASSDHQEAVTVYFPAKEQGYRSLFVEIDLDRGEIELDSLAPTPGDSLMRNHEKFHVIGSVSGVQLRFDDNVLERLSQDKDGRQGYRIKLPQKVRYMQRRDAFRARIPYSTHIKAVLQDEELPNPLRARLVDISATGCRLVINKAELESLPLRNGSGFSSLKFQIPGSAEIDTMATVRNVLIREEVDEVQVGIEYCNLSGLNERYIDRFVNQLQRDSRHGAA</sequence>
<dbReference type="GO" id="GO:0035438">
    <property type="term" value="F:cyclic-di-GMP binding"/>
    <property type="evidence" value="ECO:0007669"/>
    <property type="project" value="InterPro"/>
</dbReference>
<dbReference type="Pfam" id="PF07317">
    <property type="entry name" value="PilZN"/>
    <property type="match status" value="1"/>
</dbReference>
<protein>
    <recommendedName>
        <fullName evidence="8">Flagellar brake protein</fullName>
    </recommendedName>
</protein>
<dbReference type="Pfam" id="PF07238">
    <property type="entry name" value="PilZ"/>
    <property type="match status" value="1"/>
</dbReference>
<dbReference type="AlphaFoldDB" id="A0A3P3VU97"/>
<dbReference type="InterPro" id="IPR012349">
    <property type="entry name" value="Split_barrel_FMN-bd"/>
</dbReference>
<evidence type="ECO:0000259" key="5">
    <source>
        <dbReference type="Pfam" id="PF07317"/>
    </source>
</evidence>